<dbReference type="InterPro" id="IPR001387">
    <property type="entry name" value="Cro/C1-type_HTH"/>
</dbReference>
<dbReference type="AlphaFoldDB" id="W2C5U9"/>
<organism evidence="1 2">
    <name type="scientific">Tannerella sp. oral taxon BU063 isolate Cell 2</name>
    <dbReference type="NCBI Taxonomy" id="1411148"/>
    <lineage>
        <taxon>Bacteria</taxon>
        <taxon>Pseudomonadati</taxon>
        <taxon>Bacteroidota</taxon>
        <taxon>Bacteroidia</taxon>
        <taxon>Bacteroidales</taxon>
        <taxon>Tannerellaceae</taxon>
        <taxon>Tannerella</taxon>
    </lineage>
</organism>
<evidence type="ECO:0000313" key="2">
    <source>
        <dbReference type="Proteomes" id="UP000018837"/>
    </source>
</evidence>
<name>W2C5U9_9BACT</name>
<dbReference type="Gene3D" id="3.30.160.250">
    <property type="match status" value="1"/>
</dbReference>
<reference evidence="1 2" key="1">
    <citation type="submission" date="2013-11" db="EMBL/GenBank/DDBJ databases">
        <title>Single cell genomics of uncultured Tannerella BU063 (oral taxon 286).</title>
        <authorList>
            <person name="Beall C.J."/>
            <person name="Campbell A.G."/>
            <person name="Griffen A.L."/>
            <person name="Podar M."/>
            <person name="Leys E.J."/>
        </authorList>
    </citation>
    <scope>NUCLEOTIDE SEQUENCE [LARGE SCALE GENOMIC DNA]</scope>
    <source>
        <strain evidence="1">Cell 2</strain>
    </source>
</reference>
<dbReference type="PANTHER" id="PTHR34504:SF2">
    <property type="entry name" value="UPF0150 PROTEIN SSL0259"/>
    <property type="match status" value="1"/>
</dbReference>
<proteinExistence type="predicted"/>
<comment type="caution">
    <text evidence="1">The sequence shown here is derived from an EMBL/GenBank/DDBJ whole genome shotgun (WGS) entry which is preliminary data.</text>
</comment>
<dbReference type="EMBL" id="AYUF01000429">
    <property type="protein sequence ID" value="ETK01826.1"/>
    <property type="molecule type" value="Genomic_DNA"/>
</dbReference>
<sequence length="133" mass="14424">MNKKLTVIVEWTGDNFGASAPEVAGCVATGKTLSEVKEAYASALDFHLEGVDEGELPGWITAREFTLGFELTAGALLKYYGDVVTLSAMSRATGINTRQLSHYINGNRTPRARQRERIVAGLHTIAKQLADAR</sequence>
<dbReference type="PANTHER" id="PTHR34504">
    <property type="entry name" value="ANTITOXIN HICB"/>
    <property type="match status" value="1"/>
</dbReference>
<dbReference type="PATRIC" id="fig|1411148.3.peg.1127"/>
<dbReference type="CDD" id="cd00093">
    <property type="entry name" value="HTH_XRE"/>
    <property type="match status" value="1"/>
</dbReference>
<protein>
    <submittedName>
        <fullName evidence="1">CopG family transcriptional regulator</fullName>
    </submittedName>
</protein>
<dbReference type="InterPro" id="IPR051404">
    <property type="entry name" value="TA_system_antitoxin"/>
</dbReference>
<dbReference type="InterPro" id="IPR035069">
    <property type="entry name" value="TTHA1013/TTHA0281-like"/>
</dbReference>
<accession>W2C5U9</accession>
<dbReference type="SUPFAM" id="SSF143100">
    <property type="entry name" value="TTHA1013/TTHA0281-like"/>
    <property type="match status" value="1"/>
</dbReference>
<dbReference type="Proteomes" id="UP000018837">
    <property type="component" value="Unassembled WGS sequence"/>
</dbReference>
<gene>
    <name evidence="1" type="ORF">N425_07370</name>
</gene>
<evidence type="ECO:0000313" key="1">
    <source>
        <dbReference type="EMBL" id="ETK01826.1"/>
    </source>
</evidence>